<evidence type="ECO:0000256" key="1">
    <source>
        <dbReference type="ARBA" id="ARBA00001933"/>
    </source>
</evidence>
<feature type="domain" description="Orn/Lys/Arg decarboxylases family 1 pyridoxal-P attachment site" evidence="6">
    <location>
        <begin position="15"/>
        <end position="298"/>
    </location>
</feature>
<feature type="domain" description="Orn/Lys/Arg decarboxylase C-terminal" evidence="7">
    <location>
        <begin position="419"/>
        <end position="464"/>
    </location>
</feature>
<evidence type="ECO:0000313" key="9">
    <source>
        <dbReference type="Proteomes" id="UP000017747"/>
    </source>
</evidence>
<reference evidence="8 9" key="1">
    <citation type="journal article" date="2014" name="Genome Announc.">
        <title>Genome Sequence of Youngiibacter fragilis, the Type Strain of the Genus Youngiibacter.</title>
        <authorList>
            <person name="Wawrik C.B."/>
            <person name="Callaghan A.V."/>
            <person name="Stamps B.W."/>
            <person name="Wawrik B."/>
        </authorList>
    </citation>
    <scope>NUCLEOTIDE SEQUENCE [LARGE SCALE GENOMIC DNA]</scope>
    <source>
        <strain evidence="8 9">232.1</strain>
    </source>
</reference>
<keyword evidence="4" id="KW-0663">Pyridoxal phosphate</keyword>
<evidence type="ECO:0000313" key="8">
    <source>
        <dbReference type="EMBL" id="ETA79578.1"/>
    </source>
</evidence>
<evidence type="ECO:0000256" key="5">
    <source>
        <dbReference type="ARBA" id="ARBA00023239"/>
    </source>
</evidence>
<dbReference type="PATRIC" id="fig|994573.3.peg.3082"/>
<gene>
    <name evidence="8" type="ORF">T472_0216305</name>
</gene>
<dbReference type="Gene3D" id="3.40.640.10">
    <property type="entry name" value="Type I PLP-dependent aspartate aminotransferase-like (Major domain)"/>
    <property type="match status" value="1"/>
</dbReference>
<dbReference type="SUPFAM" id="SSF55904">
    <property type="entry name" value="Ornithine decarboxylase C-terminal domain"/>
    <property type="match status" value="1"/>
</dbReference>
<evidence type="ECO:0000256" key="2">
    <source>
        <dbReference type="ARBA" id="ARBA00010671"/>
    </source>
</evidence>
<dbReference type="InterPro" id="IPR036633">
    <property type="entry name" value="Prn/Lys/Arg_de-COase_C_sf"/>
</dbReference>
<evidence type="ECO:0000259" key="6">
    <source>
        <dbReference type="Pfam" id="PF01276"/>
    </source>
</evidence>
<dbReference type="eggNOG" id="COG1982">
    <property type="taxonomic scope" value="Bacteria"/>
</dbReference>
<keyword evidence="9" id="KW-1185">Reference proteome</keyword>
<keyword evidence="3" id="KW-0210">Decarboxylase</keyword>
<evidence type="ECO:0000256" key="3">
    <source>
        <dbReference type="ARBA" id="ARBA00022793"/>
    </source>
</evidence>
<comment type="similarity">
    <text evidence="2">Belongs to the Orn/Lys/Arg decarboxylase class-I family.</text>
</comment>
<protein>
    <submittedName>
        <fullName evidence="8">Decarboxylase</fullName>
    </submittedName>
</protein>
<organism evidence="8 9">
    <name type="scientific">Youngiibacter fragilis 232.1</name>
    <dbReference type="NCBI Taxonomy" id="994573"/>
    <lineage>
        <taxon>Bacteria</taxon>
        <taxon>Bacillati</taxon>
        <taxon>Bacillota</taxon>
        <taxon>Clostridia</taxon>
        <taxon>Eubacteriales</taxon>
        <taxon>Clostridiaceae</taxon>
        <taxon>Youngiibacter</taxon>
    </lineage>
</organism>
<dbReference type="GO" id="GO:0016831">
    <property type="term" value="F:carboxy-lyase activity"/>
    <property type="evidence" value="ECO:0007669"/>
    <property type="project" value="UniProtKB-KW"/>
</dbReference>
<dbReference type="RefSeq" id="WP_023388590.1">
    <property type="nucleotide sequence ID" value="NZ_AXUN02000205.1"/>
</dbReference>
<dbReference type="Proteomes" id="UP000017747">
    <property type="component" value="Unassembled WGS sequence"/>
</dbReference>
<dbReference type="STRING" id="994573.T472_0216305"/>
<dbReference type="Gene3D" id="3.90.105.10">
    <property type="entry name" value="Molybdopterin biosynthesis moea protein, domain 2"/>
    <property type="match status" value="1"/>
</dbReference>
<sequence>MMDMVKAPLLKGQAPLLKGLLSYHGENNALFHMPGHKGDPHGILTSILGNVMKLDVTEVPGTDNLHYPEGILRESMDLLTRAMRSEESRYLVNGSTGGILAMVMGCFRPGDRVLVQRDCHQSVYNAIALSGIQPVFIDPGINEEFGIPTAIDTETVVKAMSSNPGLRGFILTSPSYFGVSPDLDGISDICRSNGMKLLVDEAHGSHFYFGEDLPVTAMDCGAAASVCSFHKTLPSLTQGSVINLGKGAQEEDKDRIRHYLRVFQTSSPSYVIMASLEAARLVMETEGYELLKCVKSMIDSLSESIRDIPGIRLLKEADLKGLRKDYTRLVLNTPITGNHLSEVLRRDYGIQAEMAAGNNIVFLGSCFDDEGMYHRLRDAIIDLDSKGMFSKSLSGRNNSGTSKLPSPVTMIPEREALFESWEVIAFEQAEGRVCAERITPYPPGVPVLMTGELVSRDAVEHLMRLEGSGANILKSRSGGRGTIAVISRNVENK</sequence>
<dbReference type="AlphaFoldDB" id="V7I146"/>
<dbReference type="Pfam" id="PF03711">
    <property type="entry name" value="OKR_DC_1_C"/>
    <property type="match status" value="1"/>
</dbReference>
<comment type="caution">
    <text evidence="8">The sequence shown here is derived from an EMBL/GenBank/DDBJ whole genome shotgun (WGS) entry which is preliminary data.</text>
</comment>
<proteinExistence type="inferred from homology"/>
<dbReference type="SUPFAM" id="SSF53383">
    <property type="entry name" value="PLP-dependent transferases"/>
    <property type="match status" value="1"/>
</dbReference>
<name>V7I146_9CLOT</name>
<evidence type="ECO:0000259" key="7">
    <source>
        <dbReference type="Pfam" id="PF03711"/>
    </source>
</evidence>
<accession>V7I146</accession>
<dbReference type="InterPro" id="IPR000310">
    <property type="entry name" value="Orn/Lys/Arg_deCO2ase_major_dom"/>
</dbReference>
<keyword evidence="5" id="KW-0456">Lyase</keyword>
<dbReference type="Pfam" id="PF01276">
    <property type="entry name" value="OKR_DC_1"/>
    <property type="match status" value="1"/>
</dbReference>
<comment type="cofactor">
    <cofactor evidence="1">
        <name>pyridoxal 5'-phosphate</name>
        <dbReference type="ChEBI" id="CHEBI:597326"/>
    </cofactor>
</comment>
<dbReference type="InterPro" id="IPR015424">
    <property type="entry name" value="PyrdxlP-dep_Trfase"/>
</dbReference>
<dbReference type="PANTHER" id="PTHR43277">
    <property type="entry name" value="ARGININE DECARBOXYLASE"/>
    <property type="match status" value="1"/>
</dbReference>
<dbReference type="InterPro" id="IPR015421">
    <property type="entry name" value="PyrdxlP-dep_Trfase_major"/>
</dbReference>
<dbReference type="InterPro" id="IPR008286">
    <property type="entry name" value="Prn/Lys/Arg_de-COase_C"/>
</dbReference>
<evidence type="ECO:0000256" key="4">
    <source>
        <dbReference type="ARBA" id="ARBA00022898"/>
    </source>
</evidence>
<dbReference type="EMBL" id="AXUN02000205">
    <property type="protein sequence ID" value="ETA79578.1"/>
    <property type="molecule type" value="Genomic_DNA"/>
</dbReference>
<dbReference type="InterPro" id="IPR052357">
    <property type="entry name" value="Orn_Lys_Arg_decarboxylase-I"/>
</dbReference>
<dbReference type="PANTHER" id="PTHR43277:SF4">
    <property type="entry name" value="ARGININE DECARBOXYLASE"/>
    <property type="match status" value="1"/>
</dbReference>